<dbReference type="GO" id="GO:0046872">
    <property type="term" value="F:metal ion binding"/>
    <property type="evidence" value="ECO:0007669"/>
    <property type="project" value="UniProtKB-KW"/>
</dbReference>
<comment type="caution">
    <text evidence="8">The sequence shown here is derived from an EMBL/GenBank/DDBJ whole genome shotgun (WGS) entry which is preliminary data.</text>
</comment>
<dbReference type="PROSITE" id="PS51007">
    <property type="entry name" value="CYTC"/>
    <property type="match status" value="1"/>
</dbReference>
<keyword evidence="6" id="KW-0472">Membrane</keyword>
<keyword evidence="6" id="KW-1133">Transmembrane helix</keyword>
<evidence type="ECO:0000256" key="1">
    <source>
        <dbReference type="ARBA" id="ARBA00022617"/>
    </source>
</evidence>
<proteinExistence type="predicted"/>
<dbReference type="EMBL" id="JAGRQC010000002">
    <property type="protein sequence ID" value="MBR0552703.1"/>
    <property type="molecule type" value="Genomic_DNA"/>
</dbReference>
<dbReference type="Gene3D" id="1.10.760.10">
    <property type="entry name" value="Cytochrome c-like domain"/>
    <property type="match status" value="1"/>
</dbReference>
<gene>
    <name evidence="8" type="ORF">J7S20_09320</name>
</gene>
<accession>A0A8T4IDU6</accession>
<feature type="region of interest" description="Disordered" evidence="5">
    <location>
        <begin position="175"/>
        <end position="201"/>
    </location>
</feature>
<dbReference type="SUPFAM" id="SSF46626">
    <property type="entry name" value="Cytochrome c"/>
    <property type="match status" value="1"/>
</dbReference>
<reference evidence="8" key="1">
    <citation type="submission" date="2021-04" db="EMBL/GenBank/DDBJ databases">
        <title>Ouciella asimina sp. nov., isolated from the surface seawater in the hydrothermal field of Okinawa Trough.</title>
        <authorList>
            <person name="Shuang W."/>
        </authorList>
    </citation>
    <scope>NUCLEOTIDE SEQUENCE</scope>
    <source>
        <strain evidence="8">LXI357</strain>
    </source>
</reference>
<evidence type="ECO:0000256" key="2">
    <source>
        <dbReference type="ARBA" id="ARBA00022723"/>
    </source>
</evidence>
<dbReference type="InterPro" id="IPR009056">
    <property type="entry name" value="Cyt_c-like_dom"/>
</dbReference>
<sequence length="201" mass="21795">MRSRGYQVHWKSFLTGLGAVIGVAVLGGLGFVYSGAYDIGADSPHWGVTKNLISTLRERSVENRASDIVVPDLKDPARVLRGAGHYSEMCTGCHLSPAQRDSEMRPGLYPQPPKLSDISVDPKEAFWTIKHGIKMSGMPAWGTTHDDGAIWDMVAFIHQLPGMSAAQYKKIVAAAPADDDAEADHSSHDHDHDHGPDTSPE</sequence>
<evidence type="ECO:0000259" key="7">
    <source>
        <dbReference type="PROSITE" id="PS51007"/>
    </source>
</evidence>
<keyword evidence="3 4" id="KW-0408">Iron</keyword>
<evidence type="ECO:0000256" key="5">
    <source>
        <dbReference type="SAM" id="MobiDB-lite"/>
    </source>
</evidence>
<evidence type="ECO:0000313" key="9">
    <source>
        <dbReference type="Proteomes" id="UP000676996"/>
    </source>
</evidence>
<dbReference type="AlphaFoldDB" id="A0A8T4IDU6"/>
<dbReference type="GO" id="GO:0020037">
    <property type="term" value="F:heme binding"/>
    <property type="evidence" value="ECO:0007669"/>
    <property type="project" value="InterPro"/>
</dbReference>
<keyword evidence="9" id="KW-1185">Reference proteome</keyword>
<evidence type="ECO:0000256" key="4">
    <source>
        <dbReference type="PROSITE-ProRule" id="PRU00433"/>
    </source>
</evidence>
<dbReference type="Proteomes" id="UP000676996">
    <property type="component" value="Unassembled WGS sequence"/>
</dbReference>
<evidence type="ECO:0000313" key="8">
    <source>
        <dbReference type="EMBL" id="MBR0552703.1"/>
    </source>
</evidence>
<dbReference type="InterPro" id="IPR036909">
    <property type="entry name" value="Cyt_c-like_dom_sf"/>
</dbReference>
<dbReference type="Pfam" id="PF13442">
    <property type="entry name" value="Cytochrome_CBB3"/>
    <property type="match status" value="1"/>
</dbReference>
<dbReference type="GO" id="GO:0009055">
    <property type="term" value="F:electron transfer activity"/>
    <property type="evidence" value="ECO:0007669"/>
    <property type="project" value="InterPro"/>
</dbReference>
<keyword evidence="2 4" id="KW-0479">Metal-binding</keyword>
<protein>
    <submittedName>
        <fullName evidence="8">Cytochrome c</fullName>
    </submittedName>
</protein>
<evidence type="ECO:0000256" key="6">
    <source>
        <dbReference type="SAM" id="Phobius"/>
    </source>
</evidence>
<feature type="compositionally biased region" description="Basic and acidic residues" evidence="5">
    <location>
        <begin position="183"/>
        <end position="201"/>
    </location>
</feature>
<organism evidence="8 9">
    <name type="scientific">Stakelama marina</name>
    <dbReference type="NCBI Taxonomy" id="2826939"/>
    <lineage>
        <taxon>Bacteria</taxon>
        <taxon>Pseudomonadati</taxon>
        <taxon>Pseudomonadota</taxon>
        <taxon>Alphaproteobacteria</taxon>
        <taxon>Sphingomonadales</taxon>
        <taxon>Sphingomonadaceae</taxon>
        <taxon>Stakelama</taxon>
    </lineage>
</organism>
<feature type="domain" description="Cytochrome c" evidence="7">
    <location>
        <begin position="77"/>
        <end position="161"/>
    </location>
</feature>
<keyword evidence="6" id="KW-0812">Transmembrane</keyword>
<evidence type="ECO:0000256" key="3">
    <source>
        <dbReference type="ARBA" id="ARBA00023004"/>
    </source>
</evidence>
<feature type="transmembrane region" description="Helical" evidence="6">
    <location>
        <begin position="12"/>
        <end position="33"/>
    </location>
</feature>
<keyword evidence="1 4" id="KW-0349">Heme</keyword>
<name>A0A8T4IDU6_9SPHN</name>